<keyword evidence="1" id="KW-0812">Transmembrane</keyword>
<evidence type="ECO:0000256" key="1">
    <source>
        <dbReference type="SAM" id="Phobius"/>
    </source>
</evidence>
<evidence type="ECO:0000313" key="3">
    <source>
        <dbReference type="Proteomes" id="UP000003416"/>
    </source>
</evidence>
<dbReference type="Proteomes" id="UP000003416">
    <property type="component" value="Unassembled WGS sequence"/>
</dbReference>
<proteinExistence type="predicted"/>
<name>F3PMW2_9BACE</name>
<protein>
    <submittedName>
        <fullName evidence="2">Uncharacterized protein</fullName>
    </submittedName>
</protein>
<keyword evidence="1" id="KW-1133">Transmembrane helix</keyword>
<organism evidence="2 3">
    <name type="scientific">Bacteroides fluxus YIT 12057</name>
    <dbReference type="NCBI Taxonomy" id="763034"/>
    <lineage>
        <taxon>Bacteria</taxon>
        <taxon>Pseudomonadati</taxon>
        <taxon>Bacteroidota</taxon>
        <taxon>Bacteroidia</taxon>
        <taxon>Bacteroidales</taxon>
        <taxon>Bacteroidaceae</taxon>
        <taxon>Bacteroides</taxon>
    </lineage>
</organism>
<reference evidence="2 3" key="1">
    <citation type="submission" date="2011-02" db="EMBL/GenBank/DDBJ databases">
        <authorList>
            <person name="Weinstock G."/>
            <person name="Sodergren E."/>
            <person name="Clifton S."/>
            <person name="Fulton L."/>
            <person name="Fulton B."/>
            <person name="Courtney L."/>
            <person name="Fronick C."/>
            <person name="Harrison M."/>
            <person name="Strong C."/>
            <person name="Farmer C."/>
            <person name="Delahaunty K."/>
            <person name="Markovic C."/>
            <person name="Hall O."/>
            <person name="Minx P."/>
            <person name="Tomlinson C."/>
            <person name="Mitreva M."/>
            <person name="Hou S."/>
            <person name="Chen J."/>
            <person name="Wollam A."/>
            <person name="Pepin K.H."/>
            <person name="Johnson M."/>
            <person name="Bhonagiri V."/>
            <person name="Zhang X."/>
            <person name="Suruliraj S."/>
            <person name="Warren W."/>
            <person name="Chinwalla A."/>
            <person name="Mardis E.R."/>
            <person name="Wilson R.K."/>
        </authorList>
    </citation>
    <scope>NUCLEOTIDE SEQUENCE [LARGE SCALE GENOMIC DNA]</scope>
    <source>
        <strain evidence="2 3">YIT 12057</strain>
    </source>
</reference>
<dbReference type="EMBL" id="AFBN01000003">
    <property type="protein sequence ID" value="EGF59900.1"/>
    <property type="molecule type" value="Genomic_DNA"/>
</dbReference>
<comment type="caution">
    <text evidence="2">The sequence shown here is derived from an EMBL/GenBank/DDBJ whole genome shotgun (WGS) entry which is preliminary data.</text>
</comment>
<dbReference type="HOGENOM" id="CLU_183543_0_0_10"/>
<evidence type="ECO:0000313" key="2">
    <source>
        <dbReference type="EMBL" id="EGF59900.1"/>
    </source>
</evidence>
<dbReference type="eggNOG" id="ENOG502ZXSS">
    <property type="taxonomic scope" value="Bacteria"/>
</dbReference>
<accession>F3PMW2</accession>
<dbReference type="STRING" id="763034.HMPREF9446_00048"/>
<feature type="transmembrane region" description="Helical" evidence="1">
    <location>
        <begin position="72"/>
        <end position="92"/>
    </location>
</feature>
<gene>
    <name evidence="2" type="ORF">HMPREF9446_00048</name>
</gene>
<dbReference type="AlphaFoldDB" id="F3PMW2"/>
<dbReference type="GeneID" id="86047903"/>
<sequence length="93" mass="10980">MSFAGFVFDMIRRDKENRDLRNLRKERLDSRLDKMYKGHNNIPRNTTAEDMKKIQQQTARKEKAELNYSTKMTLIILGICILTASLLVLMFIK</sequence>
<dbReference type="RefSeq" id="WP_009123431.1">
    <property type="nucleotide sequence ID" value="NZ_GL882604.1"/>
</dbReference>
<keyword evidence="1" id="KW-0472">Membrane</keyword>
<keyword evidence="3" id="KW-1185">Reference proteome</keyword>